<dbReference type="KEGG" id="smo:SELMODRAFT_449229"/>
<dbReference type="eggNOG" id="KOG0229">
    <property type="taxonomic scope" value="Eukaryota"/>
</dbReference>
<dbReference type="InterPro" id="IPR017163">
    <property type="entry name" value="PIno-4-P-5_kinase_pln"/>
</dbReference>
<evidence type="ECO:0000256" key="4">
    <source>
        <dbReference type="ARBA" id="ARBA00022777"/>
    </source>
</evidence>
<feature type="compositionally biased region" description="Basic and acidic residues" evidence="7">
    <location>
        <begin position="50"/>
        <end position="61"/>
    </location>
</feature>
<reference evidence="9 10" key="1">
    <citation type="journal article" date="2011" name="Science">
        <title>The Selaginella genome identifies genetic changes associated with the evolution of vascular plants.</title>
        <authorList>
            <person name="Banks J.A."/>
            <person name="Nishiyama T."/>
            <person name="Hasebe M."/>
            <person name="Bowman J.L."/>
            <person name="Gribskov M."/>
            <person name="dePamphilis C."/>
            <person name="Albert V.A."/>
            <person name="Aono N."/>
            <person name="Aoyama T."/>
            <person name="Ambrose B.A."/>
            <person name="Ashton N.W."/>
            <person name="Axtell M.J."/>
            <person name="Barker E."/>
            <person name="Barker M.S."/>
            <person name="Bennetzen J.L."/>
            <person name="Bonawitz N.D."/>
            <person name="Chapple C."/>
            <person name="Cheng C."/>
            <person name="Correa L.G."/>
            <person name="Dacre M."/>
            <person name="DeBarry J."/>
            <person name="Dreyer I."/>
            <person name="Elias M."/>
            <person name="Engstrom E.M."/>
            <person name="Estelle M."/>
            <person name="Feng L."/>
            <person name="Finet C."/>
            <person name="Floyd S.K."/>
            <person name="Frommer W.B."/>
            <person name="Fujita T."/>
            <person name="Gramzow L."/>
            <person name="Gutensohn M."/>
            <person name="Harholt J."/>
            <person name="Hattori M."/>
            <person name="Heyl A."/>
            <person name="Hirai T."/>
            <person name="Hiwatashi Y."/>
            <person name="Ishikawa M."/>
            <person name="Iwata M."/>
            <person name="Karol K.G."/>
            <person name="Koehler B."/>
            <person name="Kolukisaoglu U."/>
            <person name="Kubo M."/>
            <person name="Kurata T."/>
            <person name="Lalonde S."/>
            <person name="Li K."/>
            <person name="Li Y."/>
            <person name="Litt A."/>
            <person name="Lyons E."/>
            <person name="Manning G."/>
            <person name="Maruyama T."/>
            <person name="Michael T.P."/>
            <person name="Mikami K."/>
            <person name="Miyazaki S."/>
            <person name="Morinaga S."/>
            <person name="Murata T."/>
            <person name="Mueller-Roeber B."/>
            <person name="Nelson D.R."/>
            <person name="Obara M."/>
            <person name="Oguri Y."/>
            <person name="Olmstead R.G."/>
            <person name="Onodera N."/>
            <person name="Petersen B.L."/>
            <person name="Pils B."/>
            <person name="Prigge M."/>
            <person name="Rensing S.A."/>
            <person name="Riano-Pachon D.M."/>
            <person name="Roberts A.W."/>
            <person name="Sato Y."/>
            <person name="Scheller H.V."/>
            <person name="Schulz B."/>
            <person name="Schulz C."/>
            <person name="Shakirov E.V."/>
            <person name="Shibagaki N."/>
            <person name="Shinohara N."/>
            <person name="Shippen D.E."/>
            <person name="Soerensen I."/>
            <person name="Sotooka R."/>
            <person name="Sugimoto N."/>
            <person name="Sugita M."/>
            <person name="Sumikawa N."/>
            <person name="Tanurdzic M."/>
            <person name="Theissen G."/>
            <person name="Ulvskov P."/>
            <person name="Wakazuki S."/>
            <person name="Weng J.K."/>
            <person name="Willats W.W."/>
            <person name="Wipf D."/>
            <person name="Wolf P.G."/>
            <person name="Yang L."/>
            <person name="Zimmer A.D."/>
            <person name="Zhu Q."/>
            <person name="Mitros T."/>
            <person name="Hellsten U."/>
            <person name="Loque D."/>
            <person name="Otillar R."/>
            <person name="Salamov A."/>
            <person name="Schmutz J."/>
            <person name="Shapiro H."/>
            <person name="Lindquist E."/>
            <person name="Lucas S."/>
            <person name="Rokhsar D."/>
            <person name="Grigoriev I.V."/>
        </authorList>
    </citation>
    <scope>NUCLEOTIDE SEQUENCE [LARGE SCALE GENOMIC DNA]</scope>
</reference>
<keyword evidence="3 6" id="KW-0547">Nucleotide-binding</keyword>
<evidence type="ECO:0000256" key="5">
    <source>
        <dbReference type="ARBA" id="ARBA00022840"/>
    </source>
</evidence>
<dbReference type="OrthoDB" id="70770at2759"/>
<feature type="region of interest" description="Disordered" evidence="7">
    <location>
        <begin position="21"/>
        <end position="61"/>
    </location>
</feature>
<dbReference type="EMBL" id="GL377737">
    <property type="protein sequence ID" value="EFJ05102.1"/>
    <property type="molecule type" value="Genomic_DNA"/>
</dbReference>
<dbReference type="CDD" id="cd17302">
    <property type="entry name" value="PIPKc_AtPIP5K_like"/>
    <property type="match status" value="1"/>
</dbReference>
<keyword evidence="2" id="KW-0677">Repeat</keyword>
<dbReference type="FunCoup" id="D8TDZ4">
    <property type="interactions" value="3054"/>
</dbReference>
<dbReference type="Pfam" id="PF02493">
    <property type="entry name" value="MORN"/>
    <property type="match status" value="8"/>
</dbReference>
<evidence type="ECO:0000256" key="3">
    <source>
        <dbReference type="ARBA" id="ARBA00022741"/>
    </source>
</evidence>
<feature type="region of interest" description="Disordered" evidence="7">
    <location>
        <begin position="735"/>
        <end position="754"/>
    </location>
</feature>
<dbReference type="HOGENOM" id="CLU_004312_6_4_1"/>
<evidence type="ECO:0000313" key="9">
    <source>
        <dbReference type="EMBL" id="EFJ05102.1"/>
    </source>
</evidence>
<evidence type="ECO:0000259" key="8">
    <source>
        <dbReference type="PROSITE" id="PS51455"/>
    </source>
</evidence>
<comment type="catalytic activity">
    <reaction evidence="6">
        <text>a 1,2-diacyl-sn-glycero-3-phospho-(1D-myo-inositol 4-phosphate) + ATP = a 1,2-diacyl-sn-glycero-3-phospho-(1D-myo-inositol-4,5-bisphosphate) + ADP + H(+)</text>
        <dbReference type="Rhea" id="RHEA:14425"/>
        <dbReference type="ChEBI" id="CHEBI:15378"/>
        <dbReference type="ChEBI" id="CHEBI:30616"/>
        <dbReference type="ChEBI" id="CHEBI:58178"/>
        <dbReference type="ChEBI" id="CHEBI:58456"/>
        <dbReference type="ChEBI" id="CHEBI:456216"/>
        <dbReference type="EC" id="2.7.1.68"/>
    </reaction>
</comment>
<dbReference type="GO" id="GO:0005886">
    <property type="term" value="C:plasma membrane"/>
    <property type="evidence" value="ECO:0000318"/>
    <property type="project" value="GO_Central"/>
</dbReference>
<keyword evidence="4 6" id="KW-0418">Kinase</keyword>
<evidence type="ECO:0000256" key="2">
    <source>
        <dbReference type="ARBA" id="ARBA00022737"/>
    </source>
</evidence>
<dbReference type="AlphaFoldDB" id="D8TDZ4"/>
<dbReference type="PANTHER" id="PTHR23086:SF8">
    <property type="entry name" value="PHOSPHATIDYLINOSITOL 5-PHOSPHATE 4-KINASE, ISOFORM A"/>
    <property type="match status" value="1"/>
</dbReference>
<dbReference type="InterPro" id="IPR002498">
    <property type="entry name" value="PInositol-4-P-4/5-kinase_core"/>
</dbReference>
<dbReference type="OMA" id="IWANGSW"/>
<dbReference type="SMART" id="SM00698">
    <property type="entry name" value="MORN"/>
    <property type="match status" value="8"/>
</dbReference>
<dbReference type="STRING" id="88036.D8TDZ4"/>
<dbReference type="SUPFAM" id="SSF56104">
    <property type="entry name" value="SAICAR synthase-like"/>
    <property type="match status" value="1"/>
</dbReference>
<dbReference type="PANTHER" id="PTHR23086">
    <property type="entry name" value="PHOSPHATIDYLINOSITOL-4-PHOSPHATE 5-KINASE"/>
    <property type="match status" value="1"/>
</dbReference>
<accession>D8TDZ4</accession>
<dbReference type="InterPro" id="IPR027483">
    <property type="entry name" value="PInositol-4-P-4/5-kinase_C_sf"/>
</dbReference>
<feature type="region of interest" description="Disordered" evidence="7">
    <location>
        <begin position="380"/>
        <end position="400"/>
    </location>
</feature>
<dbReference type="InterPro" id="IPR027484">
    <property type="entry name" value="PInositol-4-P-5-kinase_N"/>
</dbReference>
<protein>
    <recommendedName>
        <fullName evidence="6">Phosphatidylinositol 4-phosphate 5-kinase</fullName>
        <ecNumber evidence="6">2.7.1.68</ecNumber>
    </recommendedName>
</protein>
<dbReference type="PROSITE" id="PS51455">
    <property type="entry name" value="PIPK"/>
    <property type="match status" value="1"/>
</dbReference>
<dbReference type="Gene3D" id="2.20.110.10">
    <property type="entry name" value="Histone H3 K4-specific methyltransferase SET7/9 N-terminal domain"/>
    <property type="match status" value="4"/>
</dbReference>
<dbReference type="GO" id="GO:0046854">
    <property type="term" value="P:phosphatidylinositol phosphate biosynthetic process"/>
    <property type="evidence" value="ECO:0000318"/>
    <property type="project" value="GO_Central"/>
</dbReference>
<dbReference type="Gramene" id="EFJ05102">
    <property type="protein sequence ID" value="EFJ05102"/>
    <property type="gene ID" value="SELMODRAFT_449229"/>
</dbReference>
<evidence type="ECO:0000313" key="10">
    <source>
        <dbReference type="Proteomes" id="UP000001514"/>
    </source>
</evidence>
<dbReference type="Pfam" id="PF01504">
    <property type="entry name" value="PIP5K"/>
    <property type="match status" value="1"/>
</dbReference>
<proteinExistence type="predicted"/>
<evidence type="ECO:0000256" key="6">
    <source>
        <dbReference type="PIRNR" id="PIRNR037274"/>
    </source>
</evidence>
<organism evidence="10">
    <name type="scientific">Selaginella moellendorffii</name>
    <name type="common">Spikemoss</name>
    <dbReference type="NCBI Taxonomy" id="88036"/>
    <lineage>
        <taxon>Eukaryota</taxon>
        <taxon>Viridiplantae</taxon>
        <taxon>Streptophyta</taxon>
        <taxon>Embryophyta</taxon>
        <taxon>Tracheophyta</taxon>
        <taxon>Lycopodiopsida</taxon>
        <taxon>Selaginellales</taxon>
        <taxon>Selaginellaceae</taxon>
        <taxon>Selaginella</taxon>
    </lineage>
</organism>
<evidence type="ECO:0000256" key="7">
    <source>
        <dbReference type="SAM" id="MobiDB-lite"/>
    </source>
</evidence>
<dbReference type="Gene3D" id="3.30.810.10">
    <property type="entry name" value="2-Layer Sandwich"/>
    <property type="match status" value="1"/>
</dbReference>
<gene>
    <name evidence="9" type="ORF">SELMODRAFT_449229</name>
</gene>
<keyword evidence="10" id="KW-1185">Reference proteome</keyword>
<evidence type="ECO:0000256" key="1">
    <source>
        <dbReference type="ARBA" id="ARBA00022679"/>
    </source>
</evidence>
<dbReference type="GO" id="GO:0005524">
    <property type="term" value="F:ATP binding"/>
    <property type="evidence" value="ECO:0007669"/>
    <property type="project" value="UniProtKB-UniRule"/>
</dbReference>
<keyword evidence="5 6" id="KW-0067">ATP-binding</keyword>
<dbReference type="InParanoid" id="D8TDZ4"/>
<sequence>MFLSSSTDLLERRSKKRQDFSFLKGSAGGSVMPADDEDDSGNAANVGNGDRPELLLDGTSDEKALPNGDRYVGALVGNLPEGRGKYIWANGSWYEGQWEKGKKSGRGKFVWPSGAFYEGEFAGGFMQGLGNFRAPNGAVYKGNWSMNLKHGLGRLRYANGDKYEGAWKHGLQDGFGKYVWTNKNVYVGDWKAGVMTGKGVLRWGMGDAFNGEWLNGMEHGRGVYYWADGSIFVGTWSRGLKDGKGVFYPAGTLPLDMSTRENLMLNKVEEYLATGIAKDWTSVGSWKNGRRELDSRFITSSGSGNLDQQIKKNVWLGRRWSLEGPLERVLGLESFFIGGEAILEEEKDDVPEVAPILEREYAQGVLINEIVKQPIGSVLSKSSRRKRRRQPREPKRPGETIFKGHRSYDLMLTLQIGIRYTVGKVTPEPCNNIGPLDFGSKASVRMKFPKMGSQVTPCHRTVDFAWKDYCPRVFKRLREMFKIDAADYMLSICGNSALRELPSPGKSGSVFFLSNDDRFMIKTMRKSEVKVLLRMLRSYYNHVSSYDNTLITKFFGLHRVKPQGGQKVRFVVMGNMFCTDLRIHRRYDLKGSLQGRCTGEADIDENTTLKDLDLDYVFHLEPSWRDALIKQIASDCKFLESQHIMDYSLLLGLHFRAPHFYQPSKGTIPDGEEEWTPARSLVLVPRDQGKRTMSSHIRGKPLTAAGIAEADDNAEVDLLLPGTARLQIQLGVNMPARADRKPRKKEESNDEEESLDEVHDVVLYLGVIDILQEYDVGKRIEHAYKSLQFDPVSISAIEPASYSQRFQDFLCKIFPSNDSNG</sequence>
<dbReference type="GO" id="GO:0016308">
    <property type="term" value="F:1-phosphatidylinositol-4-phosphate 5-kinase activity"/>
    <property type="evidence" value="ECO:0000318"/>
    <property type="project" value="GO_Central"/>
</dbReference>
<dbReference type="Proteomes" id="UP000001514">
    <property type="component" value="Unassembled WGS sequence"/>
</dbReference>
<dbReference type="InterPro" id="IPR003409">
    <property type="entry name" value="MORN"/>
</dbReference>
<dbReference type="EC" id="2.7.1.68" evidence="6"/>
<dbReference type="Gene3D" id="3.30.800.10">
    <property type="entry name" value="Phosphatidylinositol Phosphate Kinase II Beta"/>
    <property type="match status" value="1"/>
</dbReference>
<dbReference type="PIRSF" id="PIRSF037274">
    <property type="entry name" value="PIP5K_plant_prd"/>
    <property type="match status" value="1"/>
</dbReference>
<feature type="domain" description="PIPK" evidence="8">
    <location>
        <begin position="404"/>
        <end position="814"/>
    </location>
</feature>
<keyword evidence="1 6" id="KW-0808">Transferase</keyword>
<dbReference type="SUPFAM" id="SSF82185">
    <property type="entry name" value="Histone H3 K4-specific methyltransferase SET7/9 N-terminal domain"/>
    <property type="match status" value="2"/>
</dbReference>
<dbReference type="InterPro" id="IPR023610">
    <property type="entry name" value="PInositol-4/5-P-5/4-kinase"/>
</dbReference>
<dbReference type="SMART" id="SM00330">
    <property type="entry name" value="PIPKc"/>
    <property type="match status" value="1"/>
</dbReference>
<name>D8TDZ4_SELML</name>